<dbReference type="Pfam" id="PF01590">
    <property type="entry name" value="GAF"/>
    <property type="match status" value="1"/>
</dbReference>
<dbReference type="Pfam" id="PF07568">
    <property type="entry name" value="HisKA_2"/>
    <property type="match status" value="1"/>
</dbReference>
<evidence type="ECO:0000259" key="7">
    <source>
        <dbReference type="PROSITE" id="PS50046"/>
    </source>
</evidence>
<name>A0A4Q0MNW4_9HYPH</name>
<dbReference type="PROSITE" id="PS50046">
    <property type="entry name" value="PHYTOCHROME_2"/>
    <property type="match status" value="1"/>
</dbReference>
<dbReference type="InterPro" id="IPR035965">
    <property type="entry name" value="PAS-like_dom_sf"/>
</dbReference>
<keyword evidence="5" id="KW-0675">Receptor</keyword>
<dbReference type="Gene3D" id="3.30.565.10">
    <property type="entry name" value="Histidine kinase-like ATPase, C-terminal domain"/>
    <property type="match status" value="1"/>
</dbReference>
<dbReference type="Gene3D" id="3.30.450.270">
    <property type="match status" value="1"/>
</dbReference>
<dbReference type="Proteomes" id="UP000289708">
    <property type="component" value="Unassembled WGS sequence"/>
</dbReference>
<evidence type="ECO:0000259" key="8">
    <source>
        <dbReference type="PROSITE" id="PS50109"/>
    </source>
</evidence>
<feature type="region of interest" description="Disordered" evidence="6">
    <location>
        <begin position="735"/>
        <end position="755"/>
    </location>
</feature>
<evidence type="ECO:0000256" key="3">
    <source>
        <dbReference type="ARBA" id="ARBA00022606"/>
    </source>
</evidence>
<dbReference type="AlphaFoldDB" id="A0A4Q0MNW4"/>
<evidence type="ECO:0000256" key="1">
    <source>
        <dbReference type="ARBA" id="ARBA00006402"/>
    </source>
</evidence>
<evidence type="ECO:0000313" key="9">
    <source>
        <dbReference type="EMBL" id="RXF75480.1"/>
    </source>
</evidence>
<feature type="domain" description="Phytochrome chromophore attachment site" evidence="7">
    <location>
        <begin position="160"/>
        <end position="308"/>
    </location>
</feature>
<comment type="similarity">
    <text evidence="1">In the N-terminal section; belongs to the phytochrome family.</text>
</comment>
<dbReference type="InterPro" id="IPR003594">
    <property type="entry name" value="HATPase_dom"/>
</dbReference>
<dbReference type="InterPro" id="IPR013654">
    <property type="entry name" value="PAS_2"/>
</dbReference>
<proteinExistence type="inferred from homology"/>
<comment type="caution">
    <text evidence="9">The sequence shown here is derived from an EMBL/GenBank/DDBJ whole genome shotgun (WGS) entry which is preliminary data.</text>
</comment>
<keyword evidence="4" id="KW-0157">Chromophore</keyword>
<dbReference type="Gene3D" id="3.30.450.20">
    <property type="entry name" value="PAS domain"/>
    <property type="match status" value="1"/>
</dbReference>
<dbReference type="GO" id="GO:0009584">
    <property type="term" value="P:detection of visible light"/>
    <property type="evidence" value="ECO:0007669"/>
    <property type="project" value="InterPro"/>
</dbReference>
<gene>
    <name evidence="9" type="ORF">EK403_01070</name>
</gene>
<dbReference type="SUPFAM" id="SSF55874">
    <property type="entry name" value="ATPase domain of HSP90 chaperone/DNA topoisomerase II/histidine kinase"/>
    <property type="match status" value="1"/>
</dbReference>
<dbReference type="SMART" id="SM00065">
    <property type="entry name" value="GAF"/>
    <property type="match status" value="1"/>
</dbReference>
<dbReference type="PROSITE" id="PS50109">
    <property type="entry name" value="HIS_KIN"/>
    <property type="match status" value="1"/>
</dbReference>
<reference evidence="9 10" key="1">
    <citation type="submission" date="2018-12" db="EMBL/GenBank/DDBJ databases">
        <title>bacterium Hansschlegelia zhihuaiae S113.</title>
        <authorList>
            <person name="He J."/>
        </authorList>
    </citation>
    <scope>NUCLEOTIDE SEQUENCE [LARGE SCALE GENOMIC DNA]</scope>
    <source>
        <strain evidence="9 10">S 113</strain>
    </source>
</reference>
<dbReference type="InterPro" id="IPR005467">
    <property type="entry name" value="His_kinase_dom"/>
</dbReference>
<keyword evidence="3" id="KW-0716">Sensory transduction</keyword>
<sequence length="755" mass="81811">MSKEVSFSRLPCDEFYGGRKRSTVHDLDLTACDREPIHAPGAIQPHGMLLLSDGAAERVLAAAGDVESRLAAPDWSVRTLAQLIGADAAACARDVTGERPGAVYLGQVKSPSGDAFDASAHRSEAGIIVELEPVVARPTPSGVLLSEIEAVAGAFERAPTIEALCRIAAQEFRRRTGYDRVMIYQFLDDESGSVLGEDLSPEMRPFLNHRFPASDIPRQARALYLRNLIRVIPDAGYSPAPVRFADSEAIELDLSDASLRSVSPIHVQYLRNMGVAASASVSIVRDGVLWGLVACHNATPRTIGYDERAACRAIAGALGRQLRAKDDTDAFRERVRLRSFQDDIVSLLSRDGSLEDAISNHVDEIRRALGGDGVAILRGGDLLTSGRCPSDGDVRALGHWALKRGAEQVYATDRLVEAYPTSAGFQSVAAGMLSVTLSFSDPWIVMWFRAEQVETVEWAGNPHKDDPSDPEAVLTPRASFDVWRETVRGRSRRWTTAEVEAAGRLRAAVIEVWQSRGLMELNRQLVKTIDEKDLLIQQKEFLIGEVNHRVQNSLQLVSSFLALQGRSSNQPGLAPALEEARRRLTAVALVHRRLYRSDQVEAIDLARYVEELVADVVQSLGDGWARALSLNLAPVLIPTDRAISLGLVLTELMINATKYAYGGEPGPIEVTIDEHAGKIRLTVADKGVGAPAQGARRGFGSRMMEALVKQIGGEMTRTDNRPGLRVTFTAPATAVQNRSAPAQPSVAALAASPGA</sequence>
<dbReference type="PRINTS" id="PR01033">
    <property type="entry name" value="PHYTOCHROME"/>
</dbReference>
<dbReference type="InterPro" id="IPR001294">
    <property type="entry name" value="Phytochrome"/>
</dbReference>
<keyword evidence="2" id="KW-0600">Photoreceptor protein</keyword>
<dbReference type="Gene3D" id="3.30.450.40">
    <property type="match status" value="1"/>
</dbReference>
<dbReference type="InterPro" id="IPR029016">
    <property type="entry name" value="GAF-like_dom_sf"/>
</dbReference>
<dbReference type="Pfam" id="PF13581">
    <property type="entry name" value="HATPase_c_2"/>
    <property type="match status" value="1"/>
</dbReference>
<evidence type="ECO:0000256" key="5">
    <source>
        <dbReference type="ARBA" id="ARBA00023170"/>
    </source>
</evidence>
<dbReference type="OrthoDB" id="9760752at2"/>
<dbReference type="EMBL" id="RYFI01000001">
    <property type="protein sequence ID" value="RXF75480.1"/>
    <property type="molecule type" value="Genomic_DNA"/>
</dbReference>
<evidence type="ECO:0000256" key="2">
    <source>
        <dbReference type="ARBA" id="ARBA00022543"/>
    </source>
</evidence>
<keyword evidence="10" id="KW-1185">Reference proteome</keyword>
<accession>A0A4Q0MNW4</accession>
<evidence type="ECO:0000256" key="4">
    <source>
        <dbReference type="ARBA" id="ARBA00022991"/>
    </source>
</evidence>
<dbReference type="GO" id="GO:0006355">
    <property type="term" value="P:regulation of DNA-templated transcription"/>
    <property type="evidence" value="ECO:0007669"/>
    <property type="project" value="InterPro"/>
</dbReference>
<evidence type="ECO:0000256" key="6">
    <source>
        <dbReference type="SAM" id="MobiDB-lite"/>
    </source>
</evidence>
<dbReference type="InterPro" id="IPR013515">
    <property type="entry name" value="Phytochrome_cen-reg"/>
</dbReference>
<dbReference type="Pfam" id="PF00360">
    <property type="entry name" value="PHY"/>
    <property type="match status" value="1"/>
</dbReference>
<feature type="domain" description="Histidine kinase" evidence="8">
    <location>
        <begin position="545"/>
        <end position="734"/>
    </location>
</feature>
<organism evidence="9 10">
    <name type="scientific">Hansschlegelia zhihuaiae</name>
    <dbReference type="NCBI Taxonomy" id="405005"/>
    <lineage>
        <taxon>Bacteria</taxon>
        <taxon>Pseudomonadati</taxon>
        <taxon>Pseudomonadota</taxon>
        <taxon>Alphaproteobacteria</taxon>
        <taxon>Hyphomicrobiales</taxon>
        <taxon>Methylopilaceae</taxon>
        <taxon>Hansschlegelia</taxon>
    </lineage>
</organism>
<dbReference type="GO" id="GO:0009881">
    <property type="term" value="F:photoreceptor activity"/>
    <property type="evidence" value="ECO:0007669"/>
    <property type="project" value="UniProtKB-KW"/>
</dbReference>
<dbReference type="InterPro" id="IPR043150">
    <property type="entry name" value="Phytochrome_PHY_sf"/>
</dbReference>
<dbReference type="InterPro" id="IPR003018">
    <property type="entry name" value="GAF"/>
</dbReference>
<dbReference type="SUPFAM" id="SSF55785">
    <property type="entry name" value="PYP-like sensor domain (PAS domain)"/>
    <property type="match status" value="1"/>
</dbReference>
<dbReference type="SUPFAM" id="SSF55781">
    <property type="entry name" value="GAF domain-like"/>
    <property type="match status" value="2"/>
</dbReference>
<evidence type="ECO:0000313" key="10">
    <source>
        <dbReference type="Proteomes" id="UP000289708"/>
    </source>
</evidence>
<feature type="compositionally biased region" description="Low complexity" evidence="6">
    <location>
        <begin position="739"/>
        <end position="755"/>
    </location>
</feature>
<dbReference type="InterPro" id="IPR016132">
    <property type="entry name" value="Phyto_chromo_attachment"/>
</dbReference>
<dbReference type="InterPro" id="IPR011495">
    <property type="entry name" value="Sig_transdc_His_kin_sub2_dim/P"/>
</dbReference>
<protein>
    <submittedName>
        <fullName evidence="9">GAF domain-containing protein</fullName>
    </submittedName>
</protein>
<dbReference type="Pfam" id="PF08446">
    <property type="entry name" value="PAS_2"/>
    <property type="match status" value="1"/>
</dbReference>
<dbReference type="PANTHER" id="PTHR43065:SF23">
    <property type="entry name" value="SENSOR HISTIDINE KINASE PDTAS"/>
    <property type="match status" value="1"/>
</dbReference>
<dbReference type="InterPro" id="IPR036890">
    <property type="entry name" value="HATPase_C_sf"/>
</dbReference>
<dbReference type="SMART" id="SM00387">
    <property type="entry name" value="HATPase_c"/>
    <property type="match status" value="1"/>
</dbReference>
<dbReference type="PANTHER" id="PTHR43065">
    <property type="entry name" value="SENSOR HISTIDINE KINASE"/>
    <property type="match status" value="1"/>
</dbReference>